<dbReference type="Proteomes" id="UP000634004">
    <property type="component" value="Unassembled WGS sequence"/>
</dbReference>
<name>A0A8J3CR39_9PROT</name>
<dbReference type="Pfam" id="PF07811">
    <property type="entry name" value="TadE"/>
    <property type="match status" value="1"/>
</dbReference>
<reference evidence="2" key="1">
    <citation type="journal article" date="2014" name="Int. J. Syst. Evol. Microbiol.">
        <title>Complete genome sequence of Corynebacterium casei LMG S-19264T (=DSM 44701T), isolated from a smear-ripened cheese.</title>
        <authorList>
            <consortium name="US DOE Joint Genome Institute (JGI-PGF)"/>
            <person name="Walter F."/>
            <person name="Albersmeier A."/>
            <person name="Kalinowski J."/>
            <person name="Ruckert C."/>
        </authorList>
    </citation>
    <scope>NUCLEOTIDE SEQUENCE</scope>
    <source>
        <strain evidence="2">KCTC 32513</strain>
    </source>
</reference>
<evidence type="ECO:0000259" key="1">
    <source>
        <dbReference type="Pfam" id="PF07811"/>
    </source>
</evidence>
<keyword evidence="3" id="KW-1185">Reference proteome</keyword>
<gene>
    <name evidence="2" type="ORF">GCM10009069_19820</name>
</gene>
<feature type="domain" description="TadE-like" evidence="1">
    <location>
        <begin position="25"/>
        <end position="65"/>
    </location>
</feature>
<dbReference type="EMBL" id="BMZH01000007">
    <property type="protein sequence ID" value="GHA96818.1"/>
    <property type="molecule type" value="Genomic_DNA"/>
</dbReference>
<dbReference type="InterPro" id="IPR012495">
    <property type="entry name" value="TadE-like_dom"/>
</dbReference>
<proteinExistence type="predicted"/>
<accession>A0A8J3CR39</accession>
<organism evidence="2 3">
    <name type="scientific">Algimonas arctica</name>
    <dbReference type="NCBI Taxonomy" id="1479486"/>
    <lineage>
        <taxon>Bacteria</taxon>
        <taxon>Pseudomonadati</taxon>
        <taxon>Pseudomonadota</taxon>
        <taxon>Alphaproteobacteria</taxon>
        <taxon>Maricaulales</taxon>
        <taxon>Robiginitomaculaceae</taxon>
        <taxon>Algimonas</taxon>
    </lineage>
</organism>
<protein>
    <submittedName>
        <fullName evidence="2">Pilus biosynthesis protein TadE</fullName>
    </submittedName>
</protein>
<dbReference type="RefSeq" id="WP_189497963.1">
    <property type="nucleotide sequence ID" value="NZ_BMZH01000007.1"/>
</dbReference>
<evidence type="ECO:0000313" key="3">
    <source>
        <dbReference type="Proteomes" id="UP000634004"/>
    </source>
</evidence>
<reference evidence="2" key="2">
    <citation type="submission" date="2020-09" db="EMBL/GenBank/DDBJ databases">
        <authorList>
            <person name="Sun Q."/>
            <person name="Kim S."/>
        </authorList>
    </citation>
    <scope>NUCLEOTIDE SEQUENCE</scope>
    <source>
        <strain evidence="2">KCTC 32513</strain>
    </source>
</reference>
<sequence>MNIFHLLKSAQRSLQQSRIARNESGIAAMEFALIAPLIIGLYLGLAEVATVLSVERRVSHSASVAGDLATQVSSVDETDAEDIVSAVLHVANLGANGNFILRLQSFHRVANGDVESEGVIIYTIGTHGGLAEYDKDSLSVDLVPVGEGIVVASVKHAYTPFGFKRIGGDSSGEGFLPDSIDLEEIFLLKPRRSSIVEIGEPGTHTKITCTGTVDSVSCTTA</sequence>
<dbReference type="AlphaFoldDB" id="A0A8J3CR39"/>
<comment type="caution">
    <text evidence="2">The sequence shown here is derived from an EMBL/GenBank/DDBJ whole genome shotgun (WGS) entry which is preliminary data.</text>
</comment>
<evidence type="ECO:0000313" key="2">
    <source>
        <dbReference type="EMBL" id="GHA96818.1"/>
    </source>
</evidence>